<dbReference type="Proteomes" id="UP000754750">
    <property type="component" value="Unassembled WGS sequence"/>
</dbReference>
<feature type="transmembrane region" description="Helical" evidence="1">
    <location>
        <begin position="49"/>
        <end position="70"/>
    </location>
</feature>
<feature type="transmembrane region" description="Helical" evidence="1">
    <location>
        <begin position="106"/>
        <end position="128"/>
    </location>
</feature>
<sequence>MKTSVSRRTAFLVQGAMTAALYVVLTFLSSAMGLAYGPVQFRLSEALTILPAFTPAAIPGLAIGCLLSNLGSPYGVVDIVCGTGATLLAAVVSYQLRRFRLHGLPVLSALPPIVCNALVIGAELAFFLPSGFTIAGFFAAGVSVGAGELVVLAVLGLPLAAILEKSGTAQKLFGQTGY</sequence>
<comment type="caution">
    <text evidence="2">The sequence shown here is derived from an EMBL/GenBank/DDBJ whole genome shotgun (WGS) entry which is preliminary data.</text>
</comment>
<dbReference type="EMBL" id="SVNY01000001">
    <property type="protein sequence ID" value="MBE6832582.1"/>
    <property type="molecule type" value="Genomic_DNA"/>
</dbReference>
<dbReference type="Pfam" id="PF06177">
    <property type="entry name" value="QueT"/>
    <property type="match status" value="1"/>
</dbReference>
<dbReference type="RefSeq" id="WP_020074257.1">
    <property type="nucleotide sequence ID" value="NZ_JBKWRC010000005.1"/>
</dbReference>
<accession>A0A928KPW5</accession>
<evidence type="ECO:0000313" key="2">
    <source>
        <dbReference type="EMBL" id="MBE6832582.1"/>
    </source>
</evidence>
<keyword evidence="1" id="KW-0472">Membrane</keyword>
<proteinExistence type="predicted"/>
<evidence type="ECO:0000313" key="3">
    <source>
        <dbReference type="Proteomes" id="UP000754750"/>
    </source>
</evidence>
<reference evidence="2" key="1">
    <citation type="submission" date="2019-04" db="EMBL/GenBank/DDBJ databases">
        <title>Evolution of Biomass-Degrading Anaerobic Consortia Revealed by Metagenomics.</title>
        <authorList>
            <person name="Peng X."/>
        </authorList>
    </citation>
    <scope>NUCLEOTIDE SEQUENCE</scope>
    <source>
        <strain evidence="2">SIG551</strain>
    </source>
</reference>
<feature type="transmembrane region" description="Helical" evidence="1">
    <location>
        <begin position="12"/>
        <end position="37"/>
    </location>
</feature>
<dbReference type="PANTHER" id="PTHR40044:SF1">
    <property type="entry name" value="INTEGRAL MEMBRANE PROTEIN"/>
    <property type="match status" value="1"/>
</dbReference>
<dbReference type="AlphaFoldDB" id="A0A928KPW5"/>
<feature type="transmembrane region" description="Helical" evidence="1">
    <location>
        <begin position="76"/>
        <end position="94"/>
    </location>
</feature>
<gene>
    <name evidence="2" type="ORF">E7512_03200</name>
</gene>
<dbReference type="PIRSF" id="PIRSF031501">
    <property type="entry name" value="QueT"/>
    <property type="match status" value="1"/>
</dbReference>
<organism evidence="2 3">
    <name type="scientific">Faecalispora sporosphaeroides</name>
    <dbReference type="NCBI Taxonomy" id="1549"/>
    <lineage>
        <taxon>Bacteria</taxon>
        <taxon>Bacillati</taxon>
        <taxon>Bacillota</taxon>
        <taxon>Clostridia</taxon>
        <taxon>Eubacteriales</taxon>
        <taxon>Oscillospiraceae</taxon>
        <taxon>Faecalispora</taxon>
    </lineage>
</organism>
<name>A0A928KPW5_9FIRM</name>
<keyword evidence="1" id="KW-0812">Transmembrane</keyword>
<protein>
    <submittedName>
        <fullName evidence="2">QueT transporter family protein</fullName>
    </submittedName>
</protein>
<keyword evidence="1" id="KW-1133">Transmembrane helix</keyword>
<dbReference type="PANTHER" id="PTHR40044">
    <property type="entry name" value="INTEGRAL MEMBRANE PROTEIN-RELATED"/>
    <property type="match status" value="1"/>
</dbReference>
<feature type="transmembrane region" description="Helical" evidence="1">
    <location>
        <begin position="134"/>
        <end position="163"/>
    </location>
</feature>
<evidence type="ECO:0000256" key="1">
    <source>
        <dbReference type="SAM" id="Phobius"/>
    </source>
</evidence>
<dbReference type="InterPro" id="IPR010387">
    <property type="entry name" value="QueT"/>
</dbReference>